<evidence type="ECO:0008006" key="4">
    <source>
        <dbReference type="Google" id="ProtNLM"/>
    </source>
</evidence>
<protein>
    <recommendedName>
        <fullName evidence="4">K Homology domain-containing protein</fullName>
    </recommendedName>
</protein>
<feature type="compositionally biased region" description="Basic residues" evidence="1">
    <location>
        <begin position="17"/>
        <end position="26"/>
    </location>
</feature>
<gene>
    <name evidence="2" type="ORF">BUALT_Bualt04G0080900</name>
</gene>
<feature type="region of interest" description="Disordered" evidence="1">
    <location>
        <begin position="1"/>
        <end position="39"/>
    </location>
</feature>
<sequence length="146" mass="16495">MEENRGYFLNRHSNPQFKKKDHRKGKQLNPIHEESSESLSDSVYRILCQSKKIGSVIGKGGNIVPNKQAKRQSSNNGEKAEKRDDAMELHCVAQDALLKVHDIIIEEDVGGAEDDNKDDPVVTAHLLFRTTRSDICYEENETSSKD</sequence>
<dbReference type="EMBL" id="WHWC01000004">
    <property type="protein sequence ID" value="KAG8384081.1"/>
    <property type="molecule type" value="Genomic_DNA"/>
</dbReference>
<accession>A0AAV6XM83</accession>
<evidence type="ECO:0000256" key="1">
    <source>
        <dbReference type="SAM" id="MobiDB-lite"/>
    </source>
</evidence>
<dbReference type="Proteomes" id="UP000826271">
    <property type="component" value="Unassembled WGS sequence"/>
</dbReference>
<keyword evidence="3" id="KW-1185">Reference proteome</keyword>
<reference evidence="2" key="1">
    <citation type="submission" date="2019-10" db="EMBL/GenBank/DDBJ databases">
        <authorList>
            <person name="Zhang R."/>
            <person name="Pan Y."/>
            <person name="Wang J."/>
            <person name="Ma R."/>
            <person name="Yu S."/>
        </authorList>
    </citation>
    <scope>NUCLEOTIDE SEQUENCE</scope>
    <source>
        <strain evidence="2">LA-IB0</strain>
        <tissue evidence="2">Leaf</tissue>
    </source>
</reference>
<dbReference type="AlphaFoldDB" id="A0AAV6XM83"/>
<feature type="region of interest" description="Disordered" evidence="1">
    <location>
        <begin position="59"/>
        <end position="85"/>
    </location>
</feature>
<proteinExistence type="predicted"/>
<evidence type="ECO:0000313" key="2">
    <source>
        <dbReference type="EMBL" id="KAG8384081.1"/>
    </source>
</evidence>
<organism evidence="2 3">
    <name type="scientific">Buddleja alternifolia</name>
    <dbReference type="NCBI Taxonomy" id="168488"/>
    <lineage>
        <taxon>Eukaryota</taxon>
        <taxon>Viridiplantae</taxon>
        <taxon>Streptophyta</taxon>
        <taxon>Embryophyta</taxon>
        <taxon>Tracheophyta</taxon>
        <taxon>Spermatophyta</taxon>
        <taxon>Magnoliopsida</taxon>
        <taxon>eudicotyledons</taxon>
        <taxon>Gunneridae</taxon>
        <taxon>Pentapetalae</taxon>
        <taxon>asterids</taxon>
        <taxon>lamiids</taxon>
        <taxon>Lamiales</taxon>
        <taxon>Scrophulariaceae</taxon>
        <taxon>Buddlejeae</taxon>
        <taxon>Buddleja</taxon>
    </lineage>
</organism>
<name>A0AAV6XM83_9LAMI</name>
<evidence type="ECO:0000313" key="3">
    <source>
        <dbReference type="Proteomes" id="UP000826271"/>
    </source>
</evidence>
<comment type="caution">
    <text evidence="2">The sequence shown here is derived from an EMBL/GenBank/DDBJ whole genome shotgun (WGS) entry which is preliminary data.</text>
</comment>